<organism evidence="2 3">
    <name type="scientific">Liparis tanakae</name>
    <name type="common">Tanaka's snailfish</name>
    <dbReference type="NCBI Taxonomy" id="230148"/>
    <lineage>
        <taxon>Eukaryota</taxon>
        <taxon>Metazoa</taxon>
        <taxon>Chordata</taxon>
        <taxon>Craniata</taxon>
        <taxon>Vertebrata</taxon>
        <taxon>Euteleostomi</taxon>
        <taxon>Actinopterygii</taxon>
        <taxon>Neopterygii</taxon>
        <taxon>Teleostei</taxon>
        <taxon>Neoteleostei</taxon>
        <taxon>Acanthomorphata</taxon>
        <taxon>Eupercaria</taxon>
        <taxon>Perciformes</taxon>
        <taxon>Cottioidei</taxon>
        <taxon>Cottales</taxon>
        <taxon>Liparidae</taxon>
        <taxon>Liparis</taxon>
    </lineage>
</organism>
<proteinExistence type="predicted"/>
<protein>
    <submittedName>
        <fullName evidence="2">Uncharacterized protein</fullName>
    </submittedName>
</protein>
<evidence type="ECO:0000256" key="1">
    <source>
        <dbReference type="SAM" id="MobiDB-lite"/>
    </source>
</evidence>
<name>A0A4Z2H683_9TELE</name>
<evidence type="ECO:0000313" key="3">
    <source>
        <dbReference type="Proteomes" id="UP000314294"/>
    </source>
</evidence>
<evidence type="ECO:0000313" key="2">
    <source>
        <dbReference type="EMBL" id="TNN60513.1"/>
    </source>
</evidence>
<feature type="region of interest" description="Disordered" evidence="1">
    <location>
        <begin position="1"/>
        <end position="45"/>
    </location>
</feature>
<accession>A0A4Z2H683</accession>
<gene>
    <name evidence="2" type="ORF">EYF80_029236</name>
</gene>
<dbReference type="EMBL" id="SRLO01000332">
    <property type="protein sequence ID" value="TNN60513.1"/>
    <property type="molecule type" value="Genomic_DNA"/>
</dbReference>
<dbReference type="Proteomes" id="UP000314294">
    <property type="component" value="Unassembled WGS sequence"/>
</dbReference>
<comment type="caution">
    <text evidence="2">The sequence shown here is derived from an EMBL/GenBank/DDBJ whole genome shotgun (WGS) entry which is preliminary data.</text>
</comment>
<feature type="compositionally biased region" description="Basic and acidic residues" evidence="1">
    <location>
        <begin position="1"/>
        <end position="39"/>
    </location>
</feature>
<sequence length="61" mass="6850">MDRELKEKRSKESSGSRGQRKEMGGDREPHCKERCREASRTQGDTITLASCFTESTASPSE</sequence>
<reference evidence="2 3" key="1">
    <citation type="submission" date="2019-03" db="EMBL/GenBank/DDBJ databases">
        <title>First draft genome of Liparis tanakae, snailfish: a comprehensive survey of snailfish specific genes.</title>
        <authorList>
            <person name="Kim W."/>
            <person name="Song I."/>
            <person name="Jeong J.-H."/>
            <person name="Kim D."/>
            <person name="Kim S."/>
            <person name="Ryu S."/>
            <person name="Song J.Y."/>
            <person name="Lee S.K."/>
        </authorList>
    </citation>
    <scope>NUCLEOTIDE SEQUENCE [LARGE SCALE GENOMIC DNA]</scope>
    <source>
        <tissue evidence="2">Muscle</tissue>
    </source>
</reference>
<dbReference type="AlphaFoldDB" id="A0A4Z2H683"/>
<keyword evidence="3" id="KW-1185">Reference proteome</keyword>